<dbReference type="AlphaFoldDB" id="A0A963Z2T8"/>
<keyword evidence="9" id="KW-0511">Multifunctional enzyme</keyword>
<feature type="transmembrane region" description="Helical" evidence="10">
    <location>
        <begin position="119"/>
        <end position="136"/>
    </location>
</feature>
<comment type="function">
    <text evidence="9">Plays an essential role in type IV pili and type II pseudopili formation by proteolytically removing the leader sequence from substrate proteins and subsequently monomethylating the alpha-amino group of the newly exposed N-terminal phenylalanine.</text>
</comment>
<dbReference type="EC" id="2.1.1.-" evidence="9"/>
<keyword evidence="5 9" id="KW-0812">Transmembrane</keyword>
<feature type="transmembrane region" description="Helical" evidence="10">
    <location>
        <begin position="71"/>
        <end position="91"/>
    </location>
</feature>
<feature type="transmembrane region" description="Helical" evidence="10">
    <location>
        <begin position="225"/>
        <end position="242"/>
    </location>
</feature>
<evidence type="ECO:0000313" key="14">
    <source>
        <dbReference type="Proteomes" id="UP000721844"/>
    </source>
</evidence>
<feature type="domain" description="Prepilin peptidase A24 N-terminal" evidence="12">
    <location>
        <begin position="14"/>
        <end position="87"/>
    </location>
</feature>
<dbReference type="InterPro" id="IPR014032">
    <property type="entry name" value="Peptidase_A24A_bac"/>
</dbReference>
<feature type="transmembrane region" description="Helical" evidence="10">
    <location>
        <begin position="148"/>
        <end position="166"/>
    </location>
</feature>
<sequence>MLPSWAWVLFAAPFAGSFLGLLAARLPVGRPVVLARSACDHCGAMLGATQLVPLVSYALQRGRCRHCRGAISAWHMIMELGCLGIAVWGAMLVSGPTLYAACLLGWMLLALAVCDWRSFLLPDAMTLPLLLLGLISTEWLSPADLLDHGIAVILGYGIFRGVSLAYRRFRGKEGLGQGDAKLLAAGGAWAGLSALPAIMLVSALGGLALAAALRLTGKSVRHDTVLPFGPALALGIWLVWLYHL</sequence>
<dbReference type="PANTHER" id="PTHR30487:SF0">
    <property type="entry name" value="PREPILIN LEADER PEPTIDASE_N-METHYLTRANSFERASE-RELATED"/>
    <property type="match status" value="1"/>
</dbReference>
<feature type="domain" description="Prepilin type IV endopeptidase peptidase" evidence="11">
    <location>
        <begin position="102"/>
        <end position="210"/>
    </location>
</feature>
<protein>
    <recommendedName>
        <fullName evidence="9">Prepilin leader peptidase/N-methyltransferase</fullName>
        <ecNumber evidence="9">2.1.1.-</ecNumber>
        <ecNumber evidence="9">3.4.23.43</ecNumber>
    </recommendedName>
</protein>
<evidence type="ECO:0000259" key="12">
    <source>
        <dbReference type="Pfam" id="PF06750"/>
    </source>
</evidence>
<evidence type="ECO:0000256" key="7">
    <source>
        <dbReference type="ARBA" id="ARBA00023136"/>
    </source>
</evidence>
<proteinExistence type="inferred from homology"/>
<dbReference type="Pfam" id="PF06750">
    <property type="entry name" value="A24_N_bact"/>
    <property type="match status" value="1"/>
</dbReference>
<gene>
    <name evidence="13" type="ORF">ACELLULO517_14645</name>
</gene>
<evidence type="ECO:0000256" key="9">
    <source>
        <dbReference type="RuleBase" id="RU003794"/>
    </source>
</evidence>
<dbReference type="GO" id="GO:0005886">
    <property type="term" value="C:plasma membrane"/>
    <property type="evidence" value="ECO:0007669"/>
    <property type="project" value="UniProtKB-SubCell"/>
</dbReference>
<accession>A0A963Z2T8</accession>
<dbReference type="EMBL" id="JAESVA010000004">
    <property type="protein sequence ID" value="MCB8881486.1"/>
    <property type="molecule type" value="Genomic_DNA"/>
</dbReference>
<reference evidence="13 14" key="1">
    <citation type="journal article" date="2021" name="Microorganisms">
        <title>Acidisoma silvae sp. nov. and Acidisomacellulosilytica sp. nov., Two Acidophilic Bacteria Isolated from Decaying Wood, Hydrolyzing Cellulose and Producing Poly-3-hydroxybutyrate.</title>
        <authorList>
            <person name="Mieszkin S."/>
            <person name="Pouder E."/>
            <person name="Uroz S."/>
            <person name="Simon-Colin C."/>
            <person name="Alain K."/>
        </authorList>
    </citation>
    <scope>NUCLEOTIDE SEQUENCE [LARGE SCALE GENOMIC DNA]</scope>
    <source>
        <strain evidence="13 14">HW T5.17</strain>
    </source>
</reference>
<evidence type="ECO:0000256" key="1">
    <source>
        <dbReference type="ARBA" id="ARBA00004429"/>
    </source>
</evidence>
<dbReference type="PANTHER" id="PTHR30487">
    <property type="entry name" value="TYPE 4 PREPILIN-LIKE PROTEINS LEADER PEPTIDE-PROCESSING ENZYME"/>
    <property type="match status" value="1"/>
</dbReference>
<evidence type="ECO:0000256" key="3">
    <source>
        <dbReference type="ARBA" id="ARBA00022475"/>
    </source>
</evidence>
<evidence type="ECO:0000313" key="13">
    <source>
        <dbReference type="EMBL" id="MCB8881486.1"/>
    </source>
</evidence>
<evidence type="ECO:0000256" key="2">
    <source>
        <dbReference type="ARBA" id="ARBA00005801"/>
    </source>
</evidence>
<dbReference type="Pfam" id="PF01478">
    <property type="entry name" value="Peptidase_A24"/>
    <property type="match status" value="1"/>
</dbReference>
<comment type="similarity">
    <text evidence="2 8">Belongs to the peptidase A24 family.</text>
</comment>
<keyword evidence="9" id="KW-0808">Transferase</keyword>
<keyword evidence="3" id="KW-1003">Cell membrane</keyword>
<feature type="transmembrane region" description="Helical" evidence="10">
    <location>
        <begin position="187"/>
        <end position="213"/>
    </location>
</feature>
<organism evidence="13 14">
    <name type="scientific">Acidisoma cellulosilyticum</name>
    <dbReference type="NCBI Taxonomy" id="2802395"/>
    <lineage>
        <taxon>Bacteria</taxon>
        <taxon>Pseudomonadati</taxon>
        <taxon>Pseudomonadota</taxon>
        <taxon>Alphaproteobacteria</taxon>
        <taxon>Acetobacterales</taxon>
        <taxon>Acidocellaceae</taxon>
        <taxon>Acidisoma</taxon>
    </lineage>
</organism>
<keyword evidence="4" id="KW-0997">Cell inner membrane</keyword>
<name>A0A963Z2T8_9PROT</name>
<dbReference type="GO" id="GO:0004190">
    <property type="term" value="F:aspartic-type endopeptidase activity"/>
    <property type="evidence" value="ECO:0007669"/>
    <property type="project" value="UniProtKB-EC"/>
</dbReference>
<dbReference type="Proteomes" id="UP000721844">
    <property type="component" value="Unassembled WGS sequence"/>
</dbReference>
<dbReference type="InterPro" id="IPR000045">
    <property type="entry name" value="Prepilin_IV_endopep_pep"/>
</dbReference>
<dbReference type="PRINTS" id="PR00864">
    <property type="entry name" value="PREPILNPTASE"/>
</dbReference>
<evidence type="ECO:0000256" key="8">
    <source>
        <dbReference type="RuleBase" id="RU003793"/>
    </source>
</evidence>
<dbReference type="GO" id="GO:0032259">
    <property type="term" value="P:methylation"/>
    <property type="evidence" value="ECO:0007669"/>
    <property type="project" value="UniProtKB-KW"/>
</dbReference>
<dbReference type="InterPro" id="IPR050882">
    <property type="entry name" value="Prepilin_peptidase/N-MTase"/>
</dbReference>
<evidence type="ECO:0000256" key="10">
    <source>
        <dbReference type="SAM" id="Phobius"/>
    </source>
</evidence>
<keyword evidence="6 10" id="KW-1133">Transmembrane helix</keyword>
<comment type="caution">
    <text evidence="13">The sequence shown here is derived from an EMBL/GenBank/DDBJ whole genome shotgun (WGS) entry which is preliminary data.</text>
</comment>
<keyword evidence="9" id="KW-0378">Hydrolase</keyword>
<keyword evidence="9" id="KW-0489">Methyltransferase</keyword>
<evidence type="ECO:0000259" key="11">
    <source>
        <dbReference type="Pfam" id="PF01478"/>
    </source>
</evidence>
<evidence type="ECO:0000256" key="5">
    <source>
        <dbReference type="ARBA" id="ARBA00022692"/>
    </source>
</evidence>
<evidence type="ECO:0000256" key="6">
    <source>
        <dbReference type="ARBA" id="ARBA00022989"/>
    </source>
</evidence>
<dbReference type="EC" id="3.4.23.43" evidence="9"/>
<dbReference type="GO" id="GO:0008168">
    <property type="term" value="F:methyltransferase activity"/>
    <property type="evidence" value="ECO:0007669"/>
    <property type="project" value="UniProtKB-KW"/>
</dbReference>
<keyword evidence="7 10" id="KW-0472">Membrane</keyword>
<dbReference type="GO" id="GO:0006465">
    <property type="term" value="P:signal peptide processing"/>
    <property type="evidence" value="ECO:0007669"/>
    <property type="project" value="TreeGrafter"/>
</dbReference>
<comment type="catalytic activity">
    <reaction evidence="9">
        <text>Typically cleaves a -Gly-|-Phe- bond to release an N-terminal, basic peptide of 5-8 residues from type IV prepilin, and then N-methylates the new N-terminal amino group, the methyl donor being S-adenosyl-L-methionine.</text>
        <dbReference type="EC" id="3.4.23.43"/>
    </reaction>
</comment>
<dbReference type="Gene3D" id="1.20.120.1220">
    <property type="match status" value="1"/>
</dbReference>
<dbReference type="InterPro" id="IPR010627">
    <property type="entry name" value="Prepilin_pept_A24_N"/>
</dbReference>
<keyword evidence="14" id="KW-1185">Reference proteome</keyword>
<feature type="transmembrane region" description="Helical" evidence="10">
    <location>
        <begin position="97"/>
        <end position="114"/>
    </location>
</feature>
<comment type="subcellular location">
    <subcellularLocation>
        <location evidence="1">Cell inner membrane</location>
        <topology evidence="1">Multi-pass membrane protein</topology>
    </subcellularLocation>
    <subcellularLocation>
        <location evidence="9">Cell membrane</location>
        <topology evidence="9">Multi-pass membrane protein</topology>
    </subcellularLocation>
</comment>
<evidence type="ECO:0000256" key="4">
    <source>
        <dbReference type="ARBA" id="ARBA00022519"/>
    </source>
</evidence>
<keyword evidence="9" id="KW-0645">Protease</keyword>